<dbReference type="EMBL" id="BQNB010021316">
    <property type="protein sequence ID" value="GJU05104.1"/>
    <property type="molecule type" value="Genomic_DNA"/>
</dbReference>
<proteinExistence type="predicted"/>
<reference evidence="2" key="2">
    <citation type="submission" date="2022-01" db="EMBL/GenBank/DDBJ databases">
        <authorList>
            <person name="Yamashiro T."/>
            <person name="Shiraishi A."/>
            <person name="Satake H."/>
            <person name="Nakayama K."/>
        </authorList>
    </citation>
    <scope>NUCLEOTIDE SEQUENCE</scope>
</reference>
<reference evidence="2" key="1">
    <citation type="journal article" date="2022" name="Int. J. Mol. Sci.">
        <title>Draft Genome of Tanacetum Coccineum: Genomic Comparison of Closely Related Tanacetum-Family Plants.</title>
        <authorList>
            <person name="Yamashiro T."/>
            <person name="Shiraishi A."/>
            <person name="Nakayama K."/>
            <person name="Satake H."/>
        </authorList>
    </citation>
    <scope>NUCLEOTIDE SEQUENCE</scope>
</reference>
<accession>A0ABQ5IY70</accession>
<name>A0ABQ5IY70_9ASTR</name>
<evidence type="ECO:0000313" key="3">
    <source>
        <dbReference type="Proteomes" id="UP001151760"/>
    </source>
</evidence>
<evidence type="ECO:0000256" key="1">
    <source>
        <dbReference type="SAM" id="MobiDB-lite"/>
    </source>
</evidence>
<dbReference type="Proteomes" id="UP001151760">
    <property type="component" value="Unassembled WGS sequence"/>
</dbReference>
<sequence length="161" mass="18208">MITMRRIRQKTGQKAEEIALCQAQCDVSENSEKGNSIKAKGFWEAVINSFEKEIGSTRGWLDIEMPAFYKNTKGRKKSMTSETTLGLAYGGFNLNNEADEYAEEAQEHRPMGRDALKVKKKSSASSREVSSSFVDLVADKYLGIKSTKWEKMQEQQDSTYN</sequence>
<evidence type="ECO:0000313" key="2">
    <source>
        <dbReference type="EMBL" id="GJU05104.1"/>
    </source>
</evidence>
<feature type="compositionally biased region" description="Basic and acidic residues" evidence="1">
    <location>
        <begin position="105"/>
        <end position="117"/>
    </location>
</feature>
<feature type="region of interest" description="Disordered" evidence="1">
    <location>
        <begin position="102"/>
        <end position="130"/>
    </location>
</feature>
<protein>
    <submittedName>
        <fullName evidence="2">Uncharacterized protein</fullName>
    </submittedName>
</protein>
<organism evidence="2 3">
    <name type="scientific">Tanacetum coccineum</name>
    <dbReference type="NCBI Taxonomy" id="301880"/>
    <lineage>
        <taxon>Eukaryota</taxon>
        <taxon>Viridiplantae</taxon>
        <taxon>Streptophyta</taxon>
        <taxon>Embryophyta</taxon>
        <taxon>Tracheophyta</taxon>
        <taxon>Spermatophyta</taxon>
        <taxon>Magnoliopsida</taxon>
        <taxon>eudicotyledons</taxon>
        <taxon>Gunneridae</taxon>
        <taxon>Pentapetalae</taxon>
        <taxon>asterids</taxon>
        <taxon>campanulids</taxon>
        <taxon>Asterales</taxon>
        <taxon>Asteraceae</taxon>
        <taxon>Asteroideae</taxon>
        <taxon>Anthemideae</taxon>
        <taxon>Anthemidinae</taxon>
        <taxon>Tanacetum</taxon>
    </lineage>
</organism>
<comment type="caution">
    <text evidence="2">The sequence shown here is derived from an EMBL/GenBank/DDBJ whole genome shotgun (WGS) entry which is preliminary data.</text>
</comment>
<gene>
    <name evidence="2" type="ORF">Tco_1121534</name>
</gene>
<keyword evidence="3" id="KW-1185">Reference proteome</keyword>